<dbReference type="PROSITE" id="PS50111">
    <property type="entry name" value="CHEMOTAXIS_TRANSDUC_2"/>
    <property type="match status" value="1"/>
</dbReference>
<dbReference type="GeneID" id="90996072"/>
<dbReference type="Pfam" id="PF00015">
    <property type="entry name" value="MCPsignal"/>
    <property type="match status" value="1"/>
</dbReference>
<dbReference type="Proteomes" id="UP000184114">
    <property type="component" value="Unassembled WGS sequence"/>
</dbReference>
<organism evidence="5 6">
    <name type="scientific">Tissierella praeacuta DSM 18095</name>
    <dbReference type="NCBI Taxonomy" id="1123404"/>
    <lineage>
        <taxon>Bacteria</taxon>
        <taxon>Bacillati</taxon>
        <taxon>Bacillota</taxon>
        <taxon>Tissierellia</taxon>
        <taxon>Tissierellales</taxon>
        <taxon>Tissierellaceae</taxon>
        <taxon>Tissierella</taxon>
    </lineage>
</organism>
<keyword evidence="3" id="KW-0472">Membrane</keyword>
<evidence type="ECO:0000256" key="2">
    <source>
        <dbReference type="PROSITE-ProRule" id="PRU00284"/>
    </source>
</evidence>
<dbReference type="PANTHER" id="PTHR32089">
    <property type="entry name" value="METHYL-ACCEPTING CHEMOTAXIS PROTEIN MCPB"/>
    <property type="match status" value="1"/>
</dbReference>
<evidence type="ECO:0000256" key="3">
    <source>
        <dbReference type="SAM" id="Phobius"/>
    </source>
</evidence>
<dbReference type="RefSeq" id="WP_072974065.1">
    <property type="nucleotide sequence ID" value="NZ_FQTY01000003.1"/>
</dbReference>
<accession>A0A1M4UJ63</accession>
<dbReference type="SMART" id="SM00283">
    <property type="entry name" value="MA"/>
    <property type="match status" value="1"/>
</dbReference>
<dbReference type="STRING" id="1123404.SAMN02745784_01110"/>
<evidence type="ECO:0000259" key="4">
    <source>
        <dbReference type="PROSITE" id="PS50111"/>
    </source>
</evidence>
<proteinExistence type="predicted"/>
<gene>
    <name evidence="5" type="ORF">SAMN02745784_01110</name>
</gene>
<dbReference type="GO" id="GO:0007165">
    <property type="term" value="P:signal transduction"/>
    <property type="evidence" value="ECO:0007669"/>
    <property type="project" value="UniProtKB-KW"/>
</dbReference>
<keyword evidence="3" id="KW-1133">Transmembrane helix</keyword>
<dbReference type="EMBL" id="FQTY01000003">
    <property type="protein sequence ID" value="SHE56593.1"/>
    <property type="molecule type" value="Genomic_DNA"/>
</dbReference>
<protein>
    <submittedName>
        <fullName evidence="5">Methyl-accepting chemotaxis sensory transducer with Cache sensor</fullName>
    </submittedName>
</protein>
<dbReference type="InterPro" id="IPR004089">
    <property type="entry name" value="MCPsignal_dom"/>
</dbReference>
<dbReference type="PANTHER" id="PTHR32089:SF112">
    <property type="entry name" value="LYSOZYME-LIKE PROTEIN-RELATED"/>
    <property type="match status" value="1"/>
</dbReference>
<feature type="transmembrane region" description="Helical" evidence="3">
    <location>
        <begin position="7"/>
        <end position="26"/>
    </location>
</feature>
<dbReference type="SUPFAM" id="SSF58104">
    <property type="entry name" value="Methyl-accepting chemotaxis protein (MCP) signaling domain"/>
    <property type="match status" value="1"/>
</dbReference>
<evidence type="ECO:0000313" key="5">
    <source>
        <dbReference type="EMBL" id="SHE56593.1"/>
    </source>
</evidence>
<dbReference type="Gene3D" id="1.10.287.950">
    <property type="entry name" value="Methyl-accepting chemotaxis protein"/>
    <property type="match status" value="1"/>
</dbReference>
<dbReference type="GO" id="GO:0016020">
    <property type="term" value="C:membrane"/>
    <property type="evidence" value="ECO:0007669"/>
    <property type="project" value="InterPro"/>
</dbReference>
<keyword evidence="1 2" id="KW-0807">Transducer</keyword>
<dbReference type="AlphaFoldDB" id="A0A1M4UJ63"/>
<evidence type="ECO:0000256" key="1">
    <source>
        <dbReference type="ARBA" id="ARBA00023224"/>
    </source>
</evidence>
<reference evidence="6" key="1">
    <citation type="submission" date="2016-11" db="EMBL/GenBank/DDBJ databases">
        <authorList>
            <person name="Varghese N."/>
            <person name="Submissions S."/>
        </authorList>
    </citation>
    <scope>NUCLEOTIDE SEQUENCE [LARGE SCALE GENOMIC DNA]</scope>
    <source>
        <strain evidence="6">DSM 18095</strain>
    </source>
</reference>
<feature type="domain" description="Methyl-accepting transducer" evidence="4">
    <location>
        <begin position="121"/>
        <end position="357"/>
    </location>
</feature>
<sequence>MKKGIRDFLNIFIISIVFMGMNYFSNLYFTNPIIQISLIFLFSTGLSLGVLKIKSNRGVDEIIKCLSNINDLDFSLSEDVNIPMEAKEKINKAFKGIRENLKTQVEISTEIFNICESLSILATESLSSSELIASSTELVDANALQQSKMLNETNNLAEKIYLSMERIDKDIIDKIQFISNSITSAQKGIEEIGHIEDRIINSKIMVDKSSRRIMELRNYSDEVGKLMDFINSISNQTKMLSLNASIEAARAGEHGKGFSIVAMEVGKLANETEIVSKKIEEVIYKLQDEIVFISESMADEMKYMDENCQIIESTNREFISIIETLNLGKESLEGIKEVTNENNSMIEEITTNITKIAEFSEETTAQIVQTTEQTAEQHNIARDLSNVVEEIREHVYNMQQFVVGKVMEEKMLKQAYAVKEYFMKNQNVTDNMINEFIKEVGVDAMYITDESGVVKFTNEKSAVGLNLYEADHSFLQLKKSKTEYIVTPVKKRVEDGKLFKFLTLTDERGRLYEIGLALNSMIKNI</sequence>
<evidence type="ECO:0000313" key="6">
    <source>
        <dbReference type="Proteomes" id="UP000184114"/>
    </source>
</evidence>
<name>A0A1M4UJ63_9FIRM</name>
<keyword evidence="6" id="KW-1185">Reference proteome</keyword>
<keyword evidence="3" id="KW-0812">Transmembrane</keyword>